<evidence type="ECO:0000313" key="2">
    <source>
        <dbReference type="Proteomes" id="UP000290244"/>
    </source>
</evidence>
<evidence type="ECO:0000313" key="1">
    <source>
        <dbReference type="EMBL" id="QBG35488.1"/>
    </source>
</evidence>
<keyword evidence="2" id="KW-1185">Reference proteome</keyword>
<dbReference type="AlphaFoldDB" id="A0A4P6P3S5"/>
<proteinExistence type="predicted"/>
<dbReference type="Proteomes" id="UP000290244">
    <property type="component" value="Chromosome"/>
</dbReference>
<sequence>MNNEQHMSNELKLAKEILSLGIIDTKEWEIDENELIDYLVVCIKNELEANDNNLLSYAQNVELIKNLNG</sequence>
<gene>
    <name evidence="1" type="ORF">EMK97_07040</name>
</gene>
<dbReference type="RefSeq" id="WP_130600712.1">
    <property type="nucleotide sequence ID" value="NZ_CP034759.1"/>
</dbReference>
<organism evidence="1 2">
    <name type="scientific">Litorilituus sediminis</name>
    <dbReference type="NCBI Taxonomy" id="718192"/>
    <lineage>
        <taxon>Bacteria</taxon>
        <taxon>Pseudomonadati</taxon>
        <taxon>Pseudomonadota</taxon>
        <taxon>Gammaproteobacteria</taxon>
        <taxon>Alteromonadales</taxon>
        <taxon>Colwelliaceae</taxon>
        <taxon>Litorilituus</taxon>
    </lineage>
</organism>
<protein>
    <submittedName>
        <fullName evidence="1">Uncharacterized protein</fullName>
    </submittedName>
</protein>
<reference evidence="1 2" key="1">
    <citation type="submission" date="2018-12" db="EMBL/GenBank/DDBJ databases">
        <title>Complete genome of Litorilituus sediminis.</title>
        <authorList>
            <person name="Liu A."/>
            <person name="Rong J."/>
        </authorList>
    </citation>
    <scope>NUCLEOTIDE SEQUENCE [LARGE SCALE GENOMIC DNA]</scope>
    <source>
        <strain evidence="1 2">JCM 17549</strain>
    </source>
</reference>
<dbReference type="KEGG" id="lsd:EMK97_07040"/>
<name>A0A4P6P3S5_9GAMM</name>
<accession>A0A4P6P3S5</accession>
<dbReference type="EMBL" id="CP034759">
    <property type="protein sequence ID" value="QBG35488.1"/>
    <property type="molecule type" value="Genomic_DNA"/>
</dbReference>